<dbReference type="InterPro" id="IPR032675">
    <property type="entry name" value="LRR_dom_sf"/>
</dbReference>
<comment type="caution">
    <text evidence="1">The sequence shown here is derived from an EMBL/GenBank/DDBJ whole genome shotgun (WGS) entry which is preliminary data.</text>
</comment>
<keyword evidence="3" id="KW-1185">Reference proteome</keyword>
<gene>
    <name evidence="2" type="ORF">VKT23_005605</name>
    <name evidence="1" type="ORF">VKT23_007008</name>
</gene>
<evidence type="ECO:0008006" key="4">
    <source>
        <dbReference type="Google" id="ProtNLM"/>
    </source>
</evidence>
<name>A0ABR1JNK6_9AGAR</name>
<evidence type="ECO:0000313" key="3">
    <source>
        <dbReference type="Proteomes" id="UP001498398"/>
    </source>
</evidence>
<dbReference type="Proteomes" id="UP001498398">
    <property type="component" value="Unassembled WGS sequence"/>
</dbReference>
<protein>
    <recommendedName>
        <fullName evidence="4">F-box domain-containing protein</fullName>
    </recommendedName>
</protein>
<dbReference type="Gene3D" id="3.80.10.10">
    <property type="entry name" value="Ribonuclease Inhibitor"/>
    <property type="match status" value="1"/>
</dbReference>
<organism evidence="1 3">
    <name type="scientific">Marasmiellus scandens</name>
    <dbReference type="NCBI Taxonomy" id="2682957"/>
    <lineage>
        <taxon>Eukaryota</taxon>
        <taxon>Fungi</taxon>
        <taxon>Dikarya</taxon>
        <taxon>Basidiomycota</taxon>
        <taxon>Agaricomycotina</taxon>
        <taxon>Agaricomycetes</taxon>
        <taxon>Agaricomycetidae</taxon>
        <taxon>Agaricales</taxon>
        <taxon>Marasmiineae</taxon>
        <taxon>Omphalotaceae</taxon>
        <taxon>Marasmiellus</taxon>
    </lineage>
</organism>
<dbReference type="EMBL" id="JBANRG010000009">
    <property type="protein sequence ID" value="KAK7463664.1"/>
    <property type="molecule type" value="Genomic_DNA"/>
</dbReference>
<reference evidence="1 3" key="1">
    <citation type="submission" date="2024-01" db="EMBL/GenBank/DDBJ databases">
        <title>A draft genome for the cacao thread blight pathogen Marasmiellus scandens.</title>
        <authorList>
            <person name="Baruah I.K."/>
            <person name="Leung J."/>
            <person name="Bukari Y."/>
            <person name="Amoako-Attah I."/>
            <person name="Meinhardt L.W."/>
            <person name="Bailey B.A."/>
            <person name="Cohen S.P."/>
        </authorList>
    </citation>
    <scope>NUCLEOTIDE SEQUENCE [LARGE SCALE GENOMIC DNA]</scope>
    <source>
        <strain evidence="1 3">GH-19</strain>
    </source>
</reference>
<proteinExistence type="predicted"/>
<evidence type="ECO:0000313" key="1">
    <source>
        <dbReference type="EMBL" id="KAK7463664.1"/>
    </source>
</evidence>
<accession>A0ABR1JNK6</accession>
<evidence type="ECO:0000313" key="2">
    <source>
        <dbReference type="EMBL" id="KAK7465632.1"/>
    </source>
</evidence>
<dbReference type="EMBL" id="JBANRG010000006">
    <property type="protein sequence ID" value="KAK7465632.1"/>
    <property type="molecule type" value="Genomic_DNA"/>
</dbReference>
<sequence>MSSFLELPIEVRLVIYGHFLDSHRRVANSQQPNNSHFALLHTCRQIAVEANHLRSYVSLTDDSQIARFICDVGQEHCSLITQVDVANDTRMVMPPSPSRVTLVPISDLHLALRKLINLSCLRVFDASRRTRPANYFVPGSKFSLQFERAMFPFGAVPRLVSYELFLVPSTSIHTLFQVTQSMHIRKLRLSGGCVLYRGSTFPSLCHLTIHGVTGHYLDQHMEEHLTTSQLETFQYDQGDRLGFELRDPHLVFLSKSASTLTRLVLLGCSKISGAGLYECLETLSSLQYFALSLTTVHDLQAEFVSALPLSLMTLKLRVTNAPYSQPLIQAEHNLCDIIERTVILKNPAPQLVYLDLRCEILLASERNKRWATAAKSAHYLLRLGPWEKDEII</sequence>